<evidence type="ECO:0000256" key="3">
    <source>
        <dbReference type="ARBA" id="ARBA00023125"/>
    </source>
</evidence>
<dbReference type="SUPFAM" id="SSF116734">
    <property type="entry name" value="DNA methylase specificity domain"/>
    <property type="match status" value="2"/>
</dbReference>
<name>A0A2M7PKU6_9BACT</name>
<dbReference type="PANTHER" id="PTHR30408:SF12">
    <property type="entry name" value="TYPE I RESTRICTION ENZYME MJAVIII SPECIFICITY SUBUNIT"/>
    <property type="match status" value="1"/>
</dbReference>
<comment type="caution">
    <text evidence="6">The sequence shown here is derived from an EMBL/GenBank/DDBJ whole genome shotgun (WGS) entry which is preliminary data.</text>
</comment>
<evidence type="ECO:0000313" key="8">
    <source>
        <dbReference type="Proteomes" id="UP000231493"/>
    </source>
</evidence>
<reference evidence="5" key="2">
    <citation type="submission" date="2017-09" db="EMBL/GenBank/DDBJ databases">
        <title>Depth-based differentiation of microbial function through sediment-hosted aquifers and enrichment of novel symbionts in the deep terrestrial subsurface.</title>
        <authorList>
            <person name="Probst A.J."/>
            <person name="Ladd B."/>
            <person name="Jarett J.K."/>
            <person name="Geller-Mcgrath D.E."/>
            <person name="Sieber C.M.K."/>
            <person name="Emerson J.B."/>
            <person name="Anantharaman K."/>
            <person name="Thomas B.C."/>
            <person name="Malmstrom R."/>
            <person name="Stieglmeier M."/>
            <person name="Klingl A."/>
            <person name="Woyke T."/>
            <person name="Ryan C.M."/>
            <person name="Banfield J.F."/>
        </authorList>
    </citation>
    <scope>NUCLEOTIDE SEQUENCE</scope>
    <source>
        <strain evidence="5">CG_4_8_14_3_um_filter_34_18</strain>
    </source>
</reference>
<accession>A0A2M7PKU6</accession>
<organism evidence="6 7">
    <name type="scientific">Candidatus Infernicultor aquiphilus</name>
    <dbReference type="NCBI Taxonomy" id="1805029"/>
    <lineage>
        <taxon>Bacteria</taxon>
        <taxon>Pseudomonadati</taxon>
        <taxon>Atribacterota</taxon>
        <taxon>Candidatus Phoenicimicrobiia</taxon>
        <taxon>Candidatus Pheonicimicrobiales</taxon>
        <taxon>Candidatus Phoenicimicrobiaceae</taxon>
        <taxon>Candidatus Infernicultor</taxon>
    </lineage>
</organism>
<dbReference type="InterPro" id="IPR052021">
    <property type="entry name" value="Type-I_RS_S_subunit"/>
</dbReference>
<evidence type="ECO:0000259" key="4">
    <source>
        <dbReference type="Pfam" id="PF01420"/>
    </source>
</evidence>
<accession>A0A2M7K8Z5</accession>
<gene>
    <name evidence="6" type="ORF">COZ07_10065</name>
    <name evidence="5" type="ORF">COZ58_03415</name>
</gene>
<evidence type="ECO:0000313" key="5">
    <source>
        <dbReference type="EMBL" id="PIX34589.1"/>
    </source>
</evidence>
<keyword evidence="3" id="KW-0238">DNA-binding</keyword>
<dbReference type="EMBL" id="PFIP01000060">
    <property type="protein sequence ID" value="PIX34589.1"/>
    <property type="molecule type" value="Genomic_DNA"/>
</dbReference>
<dbReference type="AlphaFoldDB" id="A0A2M7PKU6"/>
<dbReference type="Proteomes" id="UP000230646">
    <property type="component" value="Unassembled WGS sequence"/>
</dbReference>
<evidence type="ECO:0000256" key="2">
    <source>
        <dbReference type="ARBA" id="ARBA00022747"/>
    </source>
</evidence>
<proteinExistence type="inferred from homology"/>
<evidence type="ECO:0000313" key="6">
    <source>
        <dbReference type="EMBL" id="PIY31218.1"/>
    </source>
</evidence>
<dbReference type="GO" id="GO:0003677">
    <property type="term" value="F:DNA binding"/>
    <property type="evidence" value="ECO:0007669"/>
    <property type="project" value="UniProtKB-KW"/>
</dbReference>
<feature type="domain" description="Type I restriction modification DNA specificity" evidence="4">
    <location>
        <begin position="20"/>
        <end position="180"/>
    </location>
</feature>
<dbReference type="EMBL" id="PFKO01000367">
    <property type="protein sequence ID" value="PIY31218.1"/>
    <property type="molecule type" value="Genomic_DNA"/>
</dbReference>
<dbReference type="Gene3D" id="1.10.287.1120">
    <property type="entry name" value="Bipartite methylase S protein"/>
    <property type="match status" value="1"/>
</dbReference>
<evidence type="ECO:0000313" key="7">
    <source>
        <dbReference type="Proteomes" id="UP000230646"/>
    </source>
</evidence>
<keyword evidence="2" id="KW-0680">Restriction system</keyword>
<dbReference type="GO" id="GO:0009307">
    <property type="term" value="P:DNA restriction-modification system"/>
    <property type="evidence" value="ECO:0007669"/>
    <property type="project" value="UniProtKB-KW"/>
</dbReference>
<dbReference type="CDD" id="cd17260">
    <property type="entry name" value="RMtype1_S_EcoEI-TRD1-CR1_like"/>
    <property type="match status" value="1"/>
</dbReference>
<dbReference type="RefSeq" id="WP_406608482.1">
    <property type="nucleotide sequence ID" value="NZ_PFKO01000367.1"/>
</dbReference>
<dbReference type="PANTHER" id="PTHR30408">
    <property type="entry name" value="TYPE-1 RESTRICTION ENZYME ECOKI SPECIFICITY PROTEIN"/>
    <property type="match status" value="1"/>
</dbReference>
<sequence length="421" mass="48569">MKTKAVIENGFKKTGIGLIPEDWEVVNVDKYIQFERGTEPGSENYNKDKKGVRFLRVVDISGSRDDKTYTTSKKLKLCKKKDILITFDGSPGIVKQGLEGAYSSGIRKVVIINKDLFSDYVYYVLQTIYVQKTIEKYTTGVTIKHSSKAILHIKIPFFSIQEQQKIAFVLLKIQQAIEQQDRIIETTRELKKSLMNKLFTEGLHGEEQKETEIGLMPKSWDVERVAEVYNFKKKHNKFDIKQHKKIPFIPMEYISEQQRIVDKYDLKEKISSGTFVLKGDLIVAKITPSFENGKQGIVDNIPFEFVYATTEVWPIHNREGESNINFLHYYLKKPDIRNEIAGKMEGSTGRQRVPKNVLENLKIPFPRYAEQVEISGIFISLDAKISQAESKKQSLQALFRTMLNQLMTGKVRVKDFDFEVN</sequence>
<feature type="domain" description="Type I restriction modification DNA specificity" evidence="4">
    <location>
        <begin position="217"/>
        <end position="394"/>
    </location>
</feature>
<dbReference type="InterPro" id="IPR044946">
    <property type="entry name" value="Restrct_endonuc_typeI_TRD_sf"/>
</dbReference>
<dbReference type="Proteomes" id="UP000231493">
    <property type="component" value="Unassembled WGS sequence"/>
</dbReference>
<dbReference type="Pfam" id="PF01420">
    <property type="entry name" value="Methylase_S"/>
    <property type="match status" value="2"/>
</dbReference>
<protein>
    <recommendedName>
        <fullName evidence="4">Type I restriction modification DNA specificity domain-containing protein</fullName>
    </recommendedName>
</protein>
<dbReference type="InterPro" id="IPR000055">
    <property type="entry name" value="Restrct_endonuc_typeI_TRD"/>
</dbReference>
<evidence type="ECO:0000256" key="1">
    <source>
        <dbReference type="ARBA" id="ARBA00010923"/>
    </source>
</evidence>
<dbReference type="Gene3D" id="3.90.220.20">
    <property type="entry name" value="DNA methylase specificity domains"/>
    <property type="match status" value="2"/>
</dbReference>
<reference evidence="7 8" key="1">
    <citation type="submission" date="2017-09" db="EMBL/GenBank/DDBJ databases">
        <title>Depth-based differentiation of microbial function through sediment-hosted aquifers and enrichment of novel symbionts in the deep terrestrial subsurface.</title>
        <authorList>
            <person name="Probst A.J."/>
            <person name="Ladd B."/>
            <person name="Jarett J.K."/>
            <person name="Geller-Mcgrath D.E."/>
            <person name="Sieber C.M."/>
            <person name="Emerson J.B."/>
            <person name="Anantharaman K."/>
            <person name="Thomas B.C."/>
            <person name="Malmstrom R."/>
            <person name="Stieglmeier M."/>
            <person name="Klingl A."/>
            <person name="Woyke T."/>
            <person name="Ryan C.M."/>
            <person name="Banfield J.F."/>
        </authorList>
    </citation>
    <scope>NUCLEOTIDE SEQUENCE [LARGE SCALE GENOMIC DNA]</scope>
    <source>
        <strain evidence="6">CG_4_10_14_3_um_filter_34_13</strain>
    </source>
</reference>
<comment type="similarity">
    <text evidence="1">Belongs to the type-I restriction system S methylase family.</text>
</comment>